<dbReference type="EMBL" id="SNVV01000027">
    <property type="protein sequence ID" value="TDN46119.1"/>
    <property type="molecule type" value="Genomic_DNA"/>
</dbReference>
<sequence length="48" mass="5631">MKPGFDRPRPPRQPTLPYQAALALKKEKPPRALPAPYARWLERYRMLG</sequence>
<dbReference type="AlphaFoldDB" id="A0A4R6DP11"/>
<evidence type="ECO:0000313" key="2">
    <source>
        <dbReference type="Proteomes" id="UP000295129"/>
    </source>
</evidence>
<comment type="caution">
    <text evidence="1">The sequence shown here is derived from an EMBL/GenBank/DDBJ whole genome shotgun (WGS) entry which is preliminary data.</text>
</comment>
<reference evidence="1 2" key="1">
    <citation type="submission" date="2019-03" db="EMBL/GenBank/DDBJ databases">
        <title>Genomic Encyclopedia of Type Strains, Phase IV (KMG-IV): sequencing the most valuable type-strain genomes for metagenomic binning, comparative biology and taxonomic classification.</title>
        <authorList>
            <person name="Goeker M."/>
        </authorList>
    </citation>
    <scope>NUCLEOTIDE SEQUENCE [LARGE SCALE GENOMIC DNA]</scope>
    <source>
        <strain evidence="1 2">DSM 12121</strain>
    </source>
</reference>
<dbReference type="Proteomes" id="UP000295129">
    <property type="component" value="Unassembled WGS sequence"/>
</dbReference>
<evidence type="ECO:0000313" key="1">
    <source>
        <dbReference type="EMBL" id="TDN46119.1"/>
    </source>
</evidence>
<proteinExistence type="predicted"/>
<accession>A0A4R6DP11</accession>
<organism evidence="1 2">
    <name type="scientific">Azoarcus indigens</name>
    <dbReference type="NCBI Taxonomy" id="29545"/>
    <lineage>
        <taxon>Bacteria</taxon>
        <taxon>Pseudomonadati</taxon>
        <taxon>Pseudomonadota</taxon>
        <taxon>Betaproteobacteria</taxon>
        <taxon>Rhodocyclales</taxon>
        <taxon>Zoogloeaceae</taxon>
        <taxon>Azoarcus</taxon>
    </lineage>
</organism>
<dbReference type="RefSeq" id="WP_246034925.1">
    <property type="nucleotide sequence ID" value="NZ_SNVV01000027.1"/>
</dbReference>
<keyword evidence="2" id="KW-1185">Reference proteome</keyword>
<name>A0A4R6DP11_9RHOO</name>
<gene>
    <name evidence="1" type="ORF">C7389_12748</name>
</gene>
<protein>
    <submittedName>
        <fullName evidence="1">Uncharacterized protein</fullName>
    </submittedName>
</protein>